<keyword evidence="4" id="KW-0297">G-protein coupled receptor</keyword>
<evidence type="ECO:0000256" key="8">
    <source>
        <dbReference type="SAM" id="Phobius"/>
    </source>
</evidence>
<dbReference type="InterPro" id="IPR017452">
    <property type="entry name" value="GPCR_Rhodpsn_7TM"/>
</dbReference>
<feature type="domain" description="G-protein coupled receptors family 2 profile 2" evidence="9">
    <location>
        <begin position="11"/>
        <end position="263"/>
    </location>
</feature>
<reference evidence="11" key="1">
    <citation type="submission" date="2021-09" db="EMBL/GenBank/DDBJ databases">
        <authorList>
            <consortium name="AG Swart"/>
            <person name="Singh M."/>
            <person name="Singh A."/>
            <person name="Seah K."/>
            <person name="Emmerich C."/>
        </authorList>
    </citation>
    <scope>NUCLEOTIDE SEQUENCE</scope>
    <source>
        <strain evidence="11">ATCC30299</strain>
    </source>
</reference>
<keyword evidence="3 8" id="KW-1133">Transmembrane helix</keyword>
<dbReference type="Proteomes" id="UP001162131">
    <property type="component" value="Unassembled WGS sequence"/>
</dbReference>
<feature type="transmembrane region" description="Helical" evidence="8">
    <location>
        <begin position="248"/>
        <end position="269"/>
    </location>
</feature>
<dbReference type="GO" id="GO:0007166">
    <property type="term" value="P:cell surface receptor signaling pathway"/>
    <property type="evidence" value="ECO:0007669"/>
    <property type="project" value="InterPro"/>
</dbReference>
<keyword evidence="6" id="KW-0675">Receptor</keyword>
<name>A0AAU9KA12_9CILI</name>
<gene>
    <name evidence="11" type="ORF">BSTOLATCC_MIC61128</name>
</gene>
<accession>A0AAU9KA12</accession>
<evidence type="ECO:0000313" key="11">
    <source>
        <dbReference type="EMBL" id="CAG9334516.1"/>
    </source>
</evidence>
<evidence type="ECO:0000256" key="5">
    <source>
        <dbReference type="ARBA" id="ARBA00023136"/>
    </source>
</evidence>
<evidence type="ECO:0000256" key="6">
    <source>
        <dbReference type="ARBA" id="ARBA00023170"/>
    </source>
</evidence>
<comment type="caution">
    <text evidence="11">The sequence shown here is derived from an EMBL/GenBank/DDBJ whole genome shotgun (WGS) entry which is preliminary data.</text>
</comment>
<evidence type="ECO:0000256" key="7">
    <source>
        <dbReference type="ARBA" id="ARBA00023224"/>
    </source>
</evidence>
<dbReference type="PANTHER" id="PTHR23112">
    <property type="entry name" value="G PROTEIN-COUPLED RECEPTOR 157-RELATED"/>
    <property type="match status" value="1"/>
</dbReference>
<organism evidence="11 12">
    <name type="scientific">Blepharisma stoltei</name>
    <dbReference type="NCBI Taxonomy" id="1481888"/>
    <lineage>
        <taxon>Eukaryota</taxon>
        <taxon>Sar</taxon>
        <taxon>Alveolata</taxon>
        <taxon>Ciliophora</taxon>
        <taxon>Postciliodesmatophora</taxon>
        <taxon>Heterotrichea</taxon>
        <taxon>Heterotrichida</taxon>
        <taxon>Blepharismidae</taxon>
        <taxon>Blepharisma</taxon>
    </lineage>
</organism>
<feature type="transmembrane region" description="Helical" evidence="8">
    <location>
        <begin position="208"/>
        <end position="228"/>
    </location>
</feature>
<feature type="transmembrane region" description="Helical" evidence="8">
    <location>
        <begin position="113"/>
        <end position="132"/>
    </location>
</feature>
<feature type="transmembrane region" description="Helical" evidence="8">
    <location>
        <begin position="161"/>
        <end position="181"/>
    </location>
</feature>
<evidence type="ECO:0000259" key="10">
    <source>
        <dbReference type="PROSITE" id="PS50262"/>
    </source>
</evidence>
<sequence>MVLSDEEEKTINTTLIVCNSLSFIGCFFILLMYLFFKELRSFSFRLVQYMSIIDLFHSITLMLPWDESNWWCIIQASSLQYTALSSIVWSLIIAYALYDSVINQNSKVELNEIKFILVGYLSPILTAIPPFFTNSYGKAEGWCWMRIREDHYTIDVTWRFMLFYIPIWIIFIISIIIYYRIIKYVNKQFKGVADSSEFNLKKALIRRLILYPLITFFCYLLVTVRRIYDFFDPRESYFPLAESSAIMISLTGFFNAFVYGFTSSVRYAIKQAWASRKKDSIDSRNSQSLSQYPHYTGF</sequence>
<protein>
    <recommendedName>
        <fullName evidence="13">G-protein coupled receptors family 2 profile 2 domain-containing protein</fullName>
    </recommendedName>
</protein>
<dbReference type="GO" id="GO:0005886">
    <property type="term" value="C:plasma membrane"/>
    <property type="evidence" value="ECO:0007669"/>
    <property type="project" value="TreeGrafter"/>
</dbReference>
<dbReference type="Gene3D" id="1.20.1070.10">
    <property type="entry name" value="Rhodopsin 7-helix transmembrane proteins"/>
    <property type="match status" value="1"/>
</dbReference>
<evidence type="ECO:0000256" key="3">
    <source>
        <dbReference type="ARBA" id="ARBA00022989"/>
    </source>
</evidence>
<proteinExistence type="predicted"/>
<evidence type="ECO:0000313" key="12">
    <source>
        <dbReference type="Proteomes" id="UP001162131"/>
    </source>
</evidence>
<evidence type="ECO:0000256" key="4">
    <source>
        <dbReference type="ARBA" id="ARBA00023040"/>
    </source>
</evidence>
<evidence type="ECO:0000256" key="2">
    <source>
        <dbReference type="ARBA" id="ARBA00022692"/>
    </source>
</evidence>
<feature type="transmembrane region" description="Helical" evidence="8">
    <location>
        <begin position="46"/>
        <end position="63"/>
    </location>
</feature>
<evidence type="ECO:0000259" key="9">
    <source>
        <dbReference type="PROSITE" id="PS50261"/>
    </source>
</evidence>
<dbReference type="InterPro" id="IPR017981">
    <property type="entry name" value="GPCR_2-like_7TM"/>
</dbReference>
<evidence type="ECO:0008006" key="13">
    <source>
        <dbReference type="Google" id="ProtNLM"/>
    </source>
</evidence>
<evidence type="ECO:0000256" key="1">
    <source>
        <dbReference type="ARBA" id="ARBA00004141"/>
    </source>
</evidence>
<dbReference type="PANTHER" id="PTHR23112:SF0">
    <property type="entry name" value="TRANSMEMBRANE PROTEIN 116"/>
    <property type="match status" value="1"/>
</dbReference>
<feature type="transmembrane region" description="Helical" evidence="8">
    <location>
        <begin position="83"/>
        <end position="101"/>
    </location>
</feature>
<dbReference type="PRINTS" id="PR02001">
    <property type="entry name" value="GCR1CAMPR"/>
</dbReference>
<dbReference type="InterPro" id="IPR022340">
    <property type="entry name" value="GPCR_GCR1_put"/>
</dbReference>
<feature type="transmembrane region" description="Helical" evidence="8">
    <location>
        <begin position="12"/>
        <end position="34"/>
    </location>
</feature>
<dbReference type="GO" id="GO:0004930">
    <property type="term" value="F:G protein-coupled receptor activity"/>
    <property type="evidence" value="ECO:0007669"/>
    <property type="project" value="UniProtKB-KW"/>
</dbReference>
<comment type="subcellular location">
    <subcellularLocation>
        <location evidence="1">Membrane</location>
        <topology evidence="1">Multi-pass membrane protein</topology>
    </subcellularLocation>
</comment>
<dbReference type="EMBL" id="CAJZBQ010000058">
    <property type="protein sequence ID" value="CAG9334516.1"/>
    <property type="molecule type" value="Genomic_DNA"/>
</dbReference>
<feature type="domain" description="G-protein coupled receptors family 1 profile" evidence="10">
    <location>
        <begin position="115"/>
        <end position="259"/>
    </location>
</feature>
<dbReference type="PRINTS" id="PR02000">
    <property type="entry name" value="GCR1PLANT"/>
</dbReference>
<keyword evidence="2 8" id="KW-0812">Transmembrane</keyword>
<keyword evidence="12" id="KW-1185">Reference proteome</keyword>
<dbReference type="GO" id="GO:0007189">
    <property type="term" value="P:adenylate cyclase-activating G protein-coupled receptor signaling pathway"/>
    <property type="evidence" value="ECO:0007669"/>
    <property type="project" value="TreeGrafter"/>
</dbReference>
<keyword evidence="5 8" id="KW-0472">Membrane</keyword>
<keyword evidence="7" id="KW-0807">Transducer</keyword>
<dbReference type="SUPFAM" id="SSF81321">
    <property type="entry name" value="Family A G protein-coupled receptor-like"/>
    <property type="match status" value="1"/>
</dbReference>
<dbReference type="AlphaFoldDB" id="A0AAU9KA12"/>
<dbReference type="PROSITE" id="PS50262">
    <property type="entry name" value="G_PROTEIN_RECEP_F1_2"/>
    <property type="match status" value="1"/>
</dbReference>
<dbReference type="PROSITE" id="PS50261">
    <property type="entry name" value="G_PROTEIN_RECEP_F2_4"/>
    <property type="match status" value="1"/>
</dbReference>
<dbReference type="InterPro" id="IPR022343">
    <property type="entry name" value="GCR1-cAMP_receptor"/>
</dbReference>
<dbReference type="Pfam" id="PF05462">
    <property type="entry name" value="Dicty_CAR"/>
    <property type="match status" value="1"/>
</dbReference>